<accession>A0ABV6JUV0</accession>
<dbReference type="CDD" id="cd12169">
    <property type="entry name" value="PGDH_like_1"/>
    <property type="match status" value="1"/>
</dbReference>
<organism evidence="7 8">
    <name type="scientific">Roseomonas elaeocarpi</name>
    <dbReference type="NCBI Taxonomy" id="907779"/>
    <lineage>
        <taxon>Bacteria</taxon>
        <taxon>Pseudomonadati</taxon>
        <taxon>Pseudomonadota</taxon>
        <taxon>Alphaproteobacteria</taxon>
        <taxon>Acetobacterales</taxon>
        <taxon>Roseomonadaceae</taxon>
        <taxon>Roseomonas</taxon>
    </lineage>
</organism>
<evidence type="ECO:0000259" key="6">
    <source>
        <dbReference type="Pfam" id="PF02826"/>
    </source>
</evidence>
<dbReference type="Pfam" id="PF00389">
    <property type="entry name" value="2-Hacid_dh"/>
    <property type="match status" value="1"/>
</dbReference>
<dbReference type="EMBL" id="JBHLUN010000009">
    <property type="protein sequence ID" value="MFC0409394.1"/>
    <property type="molecule type" value="Genomic_DNA"/>
</dbReference>
<dbReference type="InterPro" id="IPR029753">
    <property type="entry name" value="D-isomer_DH_CS"/>
</dbReference>
<evidence type="ECO:0000256" key="4">
    <source>
        <dbReference type="RuleBase" id="RU003719"/>
    </source>
</evidence>
<proteinExistence type="inferred from homology"/>
<comment type="caution">
    <text evidence="7">The sequence shown here is derived from an EMBL/GenBank/DDBJ whole genome shotgun (WGS) entry which is preliminary data.</text>
</comment>
<dbReference type="PANTHER" id="PTHR42789">
    <property type="entry name" value="D-ISOMER SPECIFIC 2-HYDROXYACID DEHYDROGENASE FAMILY PROTEIN (AFU_ORTHOLOGUE AFUA_6G10090)"/>
    <property type="match status" value="1"/>
</dbReference>
<comment type="similarity">
    <text evidence="1 4">Belongs to the D-isomer specific 2-hydroxyacid dehydrogenase family.</text>
</comment>
<name>A0ABV6JUV0_9PROT</name>
<keyword evidence="2 4" id="KW-0560">Oxidoreductase</keyword>
<dbReference type="Proteomes" id="UP001589865">
    <property type="component" value="Unassembled WGS sequence"/>
</dbReference>
<dbReference type="RefSeq" id="WP_377045140.1">
    <property type="nucleotide sequence ID" value="NZ_JBHLUN010000009.1"/>
</dbReference>
<keyword evidence="3" id="KW-0520">NAD</keyword>
<evidence type="ECO:0000256" key="1">
    <source>
        <dbReference type="ARBA" id="ARBA00005854"/>
    </source>
</evidence>
<dbReference type="InterPro" id="IPR006139">
    <property type="entry name" value="D-isomer_2_OHA_DH_cat_dom"/>
</dbReference>
<evidence type="ECO:0000256" key="2">
    <source>
        <dbReference type="ARBA" id="ARBA00023002"/>
    </source>
</evidence>
<evidence type="ECO:0000259" key="5">
    <source>
        <dbReference type="Pfam" id="PF00389"/>
    </source>
</evidence>
<dbReference type="PANTHER" id="PTHR42789:SF1">
    <property type="entry name" value="D-ISOMER SPECIFIC 2-HYDROXYACID DEHYDROGENASE FAMILY PROTEIN (AFU_ORTHOLOGUE AFUA_6G10090)"/>
    <property type="match status" value="1"/>
</dbReference>
<dbReference type="Pfam" id="PF02826">
    <property type="entry name" value="2-Hacid_dh_C"/>
    <property type="match status" value="1"/>
</dbReference>
<keyword evidence="8" id="KW-1185">Reference proteome</keyword>
<reference evidence="7 8" key="1">
    <citation type="submission" date="2024-09" db="EMBL/GenBank/DDBJ databases">
        <authorList>
            <person name="Sun Q."/>
            <person name="Mori K."/>
        </authorList>
    </citation>
    <scope>NUCLEOTIDE SEQUENCE [LARGE SCALE GENOMIC DNA]</scope>
    <source>
        <strain evidence="7 8">TBRC 5777</strain>
    </source>
</reference>
<evidence type="ECO:0000313" key="7">
    <source>
        <dbReference type="EMBL" id="MFC0409394.1"/>
    </source>
</evidence>
<dbReference type="PROSITE" id="PS00671">
    <property type="entry name" value="D_2_HYDROXYACID_DH_3"/>
    <property type="match status" value="1"/>
</dbReference>
<gene>
    <name evidence="7" type="ORF">ACFFGY_14150</name>
</gene>
<evidence type="ECO:0000256" key="3">
    <source>
        <dbReference type="ARBA" id="ARBA00023027"/>
    </source>
</evidence>
<dbReference type="InterPro" id="IPR050857">
    <property type="entry name" value="D-2-hydroxyacid_DH"/>
</dbReference>
<dbReference type="SUPFAM" id="SSF52283">
    <property type="entry name" value="Formate/glycerate dehydrogenase catalytic domain-like"/>
    <property type="match status" value="1"/>
</dbReference>
<dbReference type="SUPFAM" id="SSF51735">
    <property type="entry name" value="NAD(P)-binding Rossmann-fold domains"/>
    <property type="match status" value="1"/>
</dbReference>
<protein>
    <submittedName>
        <fullName evidence="7">D-2-hydroxyacid dehydrogenase family protein</fullName>
    </submittedName>
</protein>
<feature type="domain" description="D-isomer specific 2-hydroxyacid dehydrogenase catalytic" evidence="5">
    <location>
        <begin position="32"/>
        <end position="318"/>
    </location>
</feature>
<evidence type="ECO:0000313" key="8">
    <source>
        <dbReference type="Proteomes" id="UP001589865"/>
    </source>
</evidence>
<dbReference type="InterPro" id="IPR036291">
    <property type="entry name" value="NAD(P)-bd_dom_sf"/>
</dbReference>
<dbReference type="InterPro" id="IPR006140">
    <property type="entry name" value="D-isomer_DH_NAD-bd"/>
</dbReference>
<sequence>MSASKPGFRLAILDDYQDVASTAADWGALRGRADITVFTGPATKPETTLTRLAPFDAVVAMRERTPFDRATIEALPRLRLIATTGARNAAIDLDAARERGVTVCGTGGASTATPELAWALLQSAARHLPAEFASFRSGGWQVSVGRELSGRTLGLLGLGKIGQAMARYARAFGMDVLAWSQNLTPDRAAEHGATWVPKEDLLRRSDIVSIHLVLSERTRGLIGAAELALMKPDAILVNTSRGPIVEEAALIAALREDRLAGAALDVFDAEPLPAVHPFRTMGKVTATSHIGYVSRENYRQMYGQTVENILHFLDGRPIRLLGDTASWPAK</sequence>
<dbReference type="Gene3D" id="3.40.50.720">
    <property type="entry name" value="NAD(P)-binding Rossmann-like Domain"/>
    <property type="match status" value="2"/>
</dbReference>
<feature type="domain" description="D-isomer specific 2-hydroxyacid dehydrogenase NAD-binding" evidence="6">
    <location>
        <begin position="119"/>
        <end position="291"/>
    </location>
</feature>